<keyword evidence="2" id="KW-1185">Reference proteome</keyword>
<name>A0ACB9RP77_9MYRT</name>
<protein>
    <submittedName>
        <fullName evidence="1">Uncharacterized protein</fullName>
    </submittedName>
</protein>
<sequence>MTEDHDDISVADSLQFNLDVTRMLGRLLRVWERKARVFLSILTPSEARPALSIGFPLSPAHTHKCLLTYSRVSLTIALKDARTDKDSLTRTQGCGRRHRL</sequence>
<dbReference type="EMBL" id="CM042882">
    <property type="protein sequence ID" value="KAI4380803.1"/>
    <property type="molecule type" value="Genomic_DNA"/>
</dbReference>
<organism evidence="1 2">
    <name type="scientific">Melastoma candidum</name>
    <dbReference type="NCBI Taxonomy" id="119954"/>
    <lineage>
        <taxon>Eukaryota</taxon>
        <taxon>Viridiplantae</taxon>
        <taxon>Streptophyta</taxon>
        <taxon>Embryophyta</taxon>
        <taxon>Tracheophyta</taxon>
        <taxon>Spermatophyta</taxon>
        <taxon>Magnoliopsida</taxon>
        <taxon>eudicotyledons</taxon>
        <taxon>Gunneridae</taxon>
        <taxon>Pentapetalae</taxon>
        <taxon>rosids</taxon>
        <taxon>malvids</taxon>
        <taxon>Myrtales</taxon>
        <taxon>Melastomataceae</taxon>
        <taxon>Melastomatoideae</taxon>
        <taxon>Melastomateae</taxon>
        <taxon>Melastoma</taxon>
    </lineage>
</organism>
<dbReference type="Proteomes" id="UP001057402">
    <property type="component" value="Chromosome 3"/>
</dbReference>
<evidence type="ECO:0000313" key="1">
    <source>
        <dbReference type="EMBL" id="KAI4380803.1"/>
    </source>
</evidence>
<gene>
    <name evidence="1" type="ORF">MLD38_006951</name>
</gene>
<accession>A0ACB9RP77</accession>
<evidence type="ECO:0000313" key="2">
    <source>
        <dbReference type="Proteomes" id="UP001057402"/>
    </source>
</evidence>
<reference evidence="2" key="1">
    <citation type="journal article" date="2023" name="Front. Plant Sci.">
        <title>Chromosomal-level genome assembly of Melastoma candidum provides insights into trichome evolution.</title>
        <authorList>
            <person name="Zhong Y."/>
            <person name="Wu W."/>
            <person name="Sun C."/>
            <person name="Zou P."/>
            <person name="Liu Y."/>
            <person name="Dai S."/>
            <person name="Zhou R."/>
        </authorList>
    </citation>
    <scope>NUCLEOTIDE SEQUENCE [LARGE SCALE GENOMIC DNA]</scope>
</reference>
<comment type="caution">
    <text evidence="1">The sequence shown here is derived from an EMBL/GenBank/DDBJ whole genome shotgun (WGS) entry which is preliminary data.</text>
</comment>
<proteinExistence type="predicted"/>